<evidence type="ECO:0000313" key="3">
    <source>
        <dbReference type="Proteomes" id="UP001239994"/>
    </source>
</evidence>
<dbReference type="Proteomes" id="UP001239994">
    <property type="component" value="Unassembled WGS sequence"/>
</dbReference>
<reference evidence="2" key="1">
    <citation type="submission" date="2023-03" db="EMBL/GenBank/DDBJ databases">
        <title>Electrophorus voltai genome.</title>
        <authorList>
            <person name="Bian C."/>
        </authorList>
    </citation>
    <scope>NUCLEOTIDE SEQUENCE</scope>
    <source>
        <strain evidence="2">CB-2022</strain>
        <tissue evidence="2">Muscle</tissue>
    </source>
</reference>
<evidence type="ECO:0000313" key="2">
    <source>
        <dbReference type="EMBL" id="KAK1788841.1"/>
    </source>
</evidence>
<organism evidence="2 3">
    <name type="scientific">Electrophorus voltai</name>
    <dbReference type="NCBI Taxonomy" id="2609070"/>
    <lineage>
        <taxon>Eukaryota</taxon>
        <taxon>Metazoa</taxon>
        <taxon>Chordata</taxon>
        <taxon>Craniata</taxon>
        <taxon>Vertebrata</taxon>
        <taxon>Euteleostomi</taxon>
        <taxon>Actinopterygii</taxon>
        <taxon>Neopterygii</taxon>
        <taxon>Teleostei</taxon>
        <taxon>Ostariophysi</taxon>
        <taxon>Gymnotiformes</taxon>
        <taxon>Gymnotoidei</taxon>
        <taxon>Gymnotidae</taxon>
        <taxon>Electrophorus</taxon>
    </lineage>
</organism>
<dbReference type="PANTHER" id="PTHR17550:SF7">
    <property type="entry name" value="RNA-BINDING PROTEIN 44"/>
    <property type="match status" value="1"/>
</dbReference>
<comment type="caution">
    <text evidence="2">The sequence shown here is derived from an EMBL/GenBank/DDBJ whole genome shotgun (WGS) entry which is preliminary data.</text>
</comment>
<keyword evidence="3" id="KW-1185">Reference proteome</keyword>
<proteinExistence type="predicted"/>
<gene>
    <name evidence="2" type="ORF">P4O66_014837</name>
</gene>
<feature type="non-terminal residue" evidence="2">
    <location>
        <position position="1"/>
    </location>
</feature>
<feature type="region of interest" description="Disordered" evidence="1">
    <location>
        <begin position="83"/>
        <end position="106"/>
    </location>
</feature>
<accession>A0AAD8YXZ1</accession>
<sequence length="638" mass="70485">MSSKLNMSRQPMFYGVLHCLNCGTSCPSGAKKCRQCNKLILNPEESVGILEEEKTLRLLPNNVREELNLLKARKQEVFVRNPEQLGFDQSTSNESPSQITSANGSQHAFDGSYAAQACPDQQELHTTKAQLLSRMWEGGVWCGGTKVAVFQDPSAQASFSLDVELDMQRHNQISGQGQRPMPAGTQADLTRLEQETLPEYYSFNSTVLDHGSAQWNDVTESHEPCCSDSMMATMGSPEVSTVEHVERFPDSVSCVSNLSEWTGFTEDYQDLSNEDELRGQHKLLVESTTQREGCDVSPVACLMSQAVDVSSDFRDNFTSNQATEMSQSFFARPCRDVASGSDSFTINHEQETQTVQVSAYEKCTITEVYMSNLDAVSEVLHLLRVCAEEAGGERQKRACACDAVQRAQRAELRLLALQFAMCLQHCWRRYYTSPQGEAALHGTEALPDVMAQTLKCLEEDYFEAKRKILAGVPLENLKPLSVDSQKIATGTCYSPAWISEAYLGDILLEASSRSPSRLEHEGEFGQAEGMSTGGAEGGLQHTNRTTPPQPLHCSLDKLTNIHDTPTALGTCVPQHYATMGSFDTIMSRLSERHPEVGRQRIVGALLALRAKHQHVLSGLPLREIVDMTSELLMAESTT</sequence>
<dbReference type="PANTHER" id="PTHR17550">
    <property type="entry name" value="E3 UBIQUITIN-PROTEIN LIGASE TTC3"/>
    <property type="match status" value="1"/>
</dbReference>
<feature type="compositionally biased region" description="Polar residues" evidence="1">
    <location>
        <begin position="87"/>
        <end position="106"/>
    </location>
</feature>
<dbReference type="EMBL" id="JAROKS010000022">
    <property type="protein sequence ID" value="KAK1788841.1"/>
    <property type="molecule type" value="Genomic_DNA"/>
</dbReference>
<name>A0AAD8YXZ1_9TELE</name>
<evidence type="ECO:0000256" key="1">
    <source>
        <dbReference type="SAM" id="MobiDB-lite"/>
    </source>
</evidence>
<dbReference type="AlphaFoldDB" id="A0AAD8YXZ1"/>
<protein>
    <submittedName>
        <fullName evidence="2">Uncharacterized protein</fullName>
    </submittedName>
</protein>